<keyword evidence="3" id="KW-1003">Cell membrane</keyword>
<feature type="transmembrane region" description="Helical" evidence="7">
    <location>
        <begin position="247"/>
        <end position="265"/>
    </location>
</feature>
<dbReference type="RefSeq" id="WP_121371590.1">
    <property type="nucleotide sequence ID" value="NZ_RBKS01000001.1"/>
</dbReference>
<organism evidence="9 10">
    <name type="scientific">Frondihabitans australicus</name>
    <dbReference type="NCBI Taxonomy" id="386892"/>
    <lineage>
        <taxon>Bacteria</taxon>
        <taxon>Bacillati</taxon>
        <taxon>Actinomycetota</taxon>
        <taxon>Actinomycetes</taxon>
        <taxon>Micrococcales</taxon>
        <taxon>Microbacteriaceae</taxon>
        <taxon>Frondihabitans</taxon>
    </lineage>
</organism>
<sequence>MSTTTSPVTGSLPTRRSAAPAGRDHKWLLLATVGLAQLMVVLDATIVNIALPSAQADLGFTNDNRQWVVTAYSLAFGSLLLLGGRLSDIFGRKTTFIIGLIGFALVSVLGGASQSFGMLVAARALQGAFGALLAPSALGIMTTTFSDPKERSKAFAIFGAIAGSGAAVGLLLGGVLTEYTSWRFCLFVNVVFAVLALIGALAFLKAKAAGGVQHHVDIPGVITVTAGLVGIVYGFSNAETDSWSAPLTIVCLAAGLVLLVVFVVLQMRVAHPLLPLRIILNRDRGGSYLVIGLAAVGMFAVFLFLTYYLELTLGFSSLKTGVAFLPMPLSIMLSATVFGSRLLPRVGPRLLIFIGGLLGAAGLTLFTRIGLDSSYATVVLPGLIVMGLGMGLIFSSAMNTATSGVAREDAGVASATVNTMQQIGGSIGTALLSTLSANAVTSYITAHGTSKLDQANATLAGYHLSFWVSVGIFVIIAIVGGTLLRRHGDRQQRLAAAANTTGAVTGPVEIPAGLH</sequence>
<evidence type="ECO:0000256" key="3">
    <source>
        <dbReference type="ARBA" id="ARBA00022475"/>
    </source>
</evidence>
<proteinExistence type="predicted"/>
<dbReference type="PANTHER" id="PTHR42718:SF46">
    <property type="entry name" value="BLR6921 PROTEIN"/>
    <property type="match status" value="1"/>
</dbReference>
<comment type="caution">
    <text evidence="9">The sequence shown here is derived from an EMBL/GenBank/DDBJ whole genome shotgun (WGS) entry which is preliminary data.</text>
</comment>
<feature type="transmembrane region" description="Helical" evidence="7">
    <location>
        <begin position="181"/>
        <end position="204"/>
    </location>
</feature>
<evidence type="ECO:0000256" key="6">
    <source>
        <dbReference type="ARBA" id="ARBA00023136"/>
    </source>
</evidence>
<reference evidence="9 10" key="1">
    <citation type="submission" date="2018-10" db="EMBL/GenBank/DDBJ databases">
        <title>Sequencing the genomes of 1000 actinobacteria strains.</title>
        <authorList>
            <person name="Klenk H.-P."/>
        </authorList>
    </citation>
    <scope>NUCLEOTIDE SEQUENCE [LARGE SCALE GENOMIC DNA]</scope>
    <source>
        <strain evidence="9 10">DSM 17894</strain>
    </source>
</reference>
<dbReference type="Gene3D" id="1.20.1720.10">
    <property type="entry name" value="Multidrug resistance protein D"/>
    <property type="match status" value="1"/>
</dbReference>
<dbReference type="NCBIfam" id="TIGR00711">
    <property type="entry name" value="efflux_EmrB"/>
    <property type="match status" value="1"/>
</dbReference>
<dbReference type="OrthoDB" id="4080117at2"/>
<dbReference type="PRINTS" id="PR01036">
    <property type="entry name" value="TCRTETB"/>
</dbReference>
<feature type="transmembrane region" description="Helical" evidence="7">
    <location>
        <begin position="350"/>
        <end position="369"/>
    </location>
</feature>
<dbReference type="Gene3D" id="1.20.1250.20">
    <property type="entry name" value="MFS general substrate transporter like domains"/>
    <property type="match status" value="1"/>
</dbReference>
<dbReference type="PROSITE" id="PS00216">
    <property type="entry name" value="SUGAR_TRANSPORT_1"/>
    <property type="match status" value="1"/>
</dbReference>
<dbReference type="InterPro" id="IPR036259">
    <property type="entry name" value="MFS_trans_sf"/>
</dbReference>
<dbReference type="GO" id="GO:0005886">
    <property type="term" value="C:plasma membrane"/>
    <property type="evidence" value="ECO:0007669"/>
    <property type="project" value="UniProtKB-SubCell"/>
</dbReference>
<dbReference type="PROSITE" id="PS50850">
    <property type="entry name" value="MFS"/>
    <property type="match status" value="1"/>
</dbReference>
<protein>
    <submittedName>
        <fullName evidence="9">EmrB/QacA subfamily drug resistance transporter</fullName>
    </submittedName>
</protein>
<dbReference type="CDD" id="cd17321">
    <property type="entry name" value="MFS_MMR_MDR_like"/>
    <property type="match status" value="1"/>
</dbReference>
<name>A0A495ILJ2_9MICO</name>
<evidence type="ECO:0000313" key="10">
    <source>
        <dbReference type="Proteomes" id="UP000280008"/>
    </source>
</evidence>
<dbReference type="InterPro" id="IPR011701">
    <property type="entry name" value="MFS"/>
</dbReference>
<comment type="subcellular location">
    <subcellularLocation>
        <location evidence="1">Cell membrane</location>
        <topology evidence="1">Multi-pass membrane protein</topology>
    </subcellularLocation>
</comment>
<keyword evidence="6 7" id="KW-0472">Membrane</keyword>
<feature type="transmembrane region" description="Helical" evidence="7">
    <location>
        <begin position="67"/>
        <end position="84"/>
    </location>
</feature>
<dbReference type="InterPro" id="IPR004638">
    <property type="entry name" value="EmrB-like"/>
</dbReference>
<feature type="transmembrane region" description="Helical" evidence="7">
    <location>
        <begin position="96"/>
        <end position="118"/>
    </location>
</feature>
<keyword evidence="2" id="KW-0813">Transport</keyword>
<evidence type="ECO:0000256" key="1">
    <source>
        <dbReference type="ARBA" id="ARBA00004651"/>
    </source>
</evidence>
<evidence type="ECO:0000256" key="5">
    <source>
        <dbReference type="ARBA" id="ARBA00022989"/>
    </source>
</evidence>
<keyword evidence="10" id="KW-1185">Reference proteome</keyword>
<dbReference type="Proteomes" id="UP000280008">
    <property type="component" value="Unassembled WGS sequence"/>
</dbReference>
<feature type="transmembrane region" description="Helical" evidence="7">
    <location>
        <begin position="286"/>
        <end position="309"/>
    </location>
</feature>
<feature type="domain" description="Major facilitator superfamily (MFS) profile" evidence="8">
    <location>
        <begin position="29"/>
        <end position="488"/>
    </location>
</feature>
<evidence type="ECO:0000313" key="9">
    <source>
        <dbReference type="EMBL" id="RKR76639.1"/>
    </source>
</evidence>
<feature type="transmembrane region" description="Helical" evidence="7">
    <location>
        <begin position="464"/>
        <end position="484"/>
    </location>
</feature>
<dbReference type="AlphaFoldDB" id="A0A495ILJ2"/>
<accession>A0A495ILJ2</accession>
<dbReference type="EMBL" id="RBKS01000001">
    <property type="protein sequence ID" value="RKR76639.1"/>
    <property type="molecule type" value="Genomic_DNA"/>
</dbReference>
<feature type="transmembrane region" description="Helical" evidence="7">
    <location>
        <begin position="321"/>
        <end position="343"/>
    </location>
</feature>
<keyword evidence="4 7" id="KW-0812">Transmembrane</keyword>
<evidence type="ECO:0000256" key="2">
    <source>
        <dbReference type="ARBA" id="ARBA00022448"/>
    </source>
</evidence>
<feature type="transmembrane region" description="Helical" evidence="7">
    <location>
        <begin position="375"/>
        <end position="394"/>
    </location>
</feature>
<evidence type="ECO:0000259" key="8">
    <source>
        <dbReference type="PROSITE" id="PS50850"/>
    </source>
</evidence>
<feature type="transmembrane region" description="Helical" evidence="7">
    <location>
        <begin position="124"/>
        <end position="142"/>
    </location>
</feature>
<evidence type="ECO:0000256" key="7">
    <source>
        <dbReference type="SAM" id="Phobius"/>
    </source>
</evidence>
<dbReference type="InterPro" id="IPR005829">
    <property type="entry name" value="Sugar_transporter_CS"/>
</dbReference>
<dbReference type="GO" id="GO:0022857">
    <property type="term" value="F:transmembrane transporter activity"/>
    <property type="evidence" value="ECO:0007669"/>
    <property type="project" value="InterPro"/>
</dbReference>
<dbReference type="SUPFAM" id="SSF103473">
    <property type="entry name" value="MFS general substrate transporter"/>
    <property type="match status" value="1"/>
</dbReference>
<gene>
    <name evidence="9" type="ORF">C8E83_3816</name>
</gene>
<dbReference type="InterPro" id="IPR020846">
    <property type="entry name" value="MFS_dom"/>
</dbReference>
<feature type="transmembrane region" description="Helical" evidence="7">
    <location>
        <begin position="154"/>
        <end position="175"/>
    </location>
</feature>
<dbReference type="PANTHER" id="PTHR42718">
    <property type="entry name" value="MAJOR FACILITATOR SUPERFAMILY MULTIDRUG TRANSPORTER MFSC"/>
    <property type="match status" value="1"/>
</dbReference>
<evidence type="ECO:0000256" key="4">
    <source>
        <dbReference type="ARBA" id="ARBA00022692"/>
    </source>
</evidence>
<feature type="transmembrane region" description="Helical" evidence="7">
    <location>
        <begin position="423"/>
        <end position="444"/>
    </location>
</feature>
<keyword evidence="5 7" id="KW-1133">Transmembrane helix</keyword>
<feature type="transmembrane region" description="Helical" evidence="7">
    <location>
        <begin position="27"/>
        <end position="47"/>
    </location>
</feature>
<feature type="transmembrane region" description="Helical" evidence="7">
    <location>
        <begin position="216"/>
        <end position="235"/>
    </location>
</feature>
<dbReference type="Pfam" id="PF07690">
    <property type="entry name" value="MFS_1"/>
    <property type="match status" value="1"/>
</dbReference>